<dbReference type="OrthoDB" id="32458at2"/>
<dbReference type="Gene3D" id="3.90.1150.200">
    <property type="match status" value="1"/>
</dbReference>
<dbReference type="SUPFAM" id="SSF159888">
    <property type="entry name" value="YdhG-like"/>
    <property type="match status" value="1"/>
</dbReference>
<feature type="region of interest" description="Disordered" evidence="1">
    <location>
        <begin position="1"/>
        <end position="38"/>
    </location>
</feature>
<name>A0A2M9CFK2_9MICO</name>
<dbReference type="Proteomes" id="UP000228758">
    <property type="component" value="Unassembled WGS sequence"/>
</dbReference>
<reference evidence="2 3" key="1">
    <citation type="submission" date="2017-11" db="EMBL/GenBank/DDBJ databases">
        <title>Genomic Encyclopedia of Archaeal and Bacterial Type Strains, Phase II (KMG-II): From Individual Species to Whole Genera.</title>
        <authorList>
            <person name="Goeker M."/>
        </authorList>
    </citation>
    <scope>NUCLEOTIDE SEQUENCE [LARGE SCALE GENOMIC DNA]</scope>
    <source>
        <strain evidence="2 3">DSM 27393</strain>
    </source>
</reference>
<keyword evidence="3" id="KW-1185">Reference proteome</keyword>
<evidence type="ECO:0000313" key="2">
    <source>
        <dbReference type="EMBL" id="PJJ70648.1"/>
    </source>
</evidence>
<accession>A0A2M9CFK2</accession>
<dbReference type="AlphaFoldDB" id="A0A2M9CFK2"/>
<organism evidence="2 3">
    <name type="scientific">Diaminobutyricimonas aerilata</name>
    <dbReference type="NCBI Taxonomy" id="1162967"/>
    <lineage>
        <taxon>Bacteria</taxon>
        <taxon>Bacillati</taxon>
        <taxon>Actinomycetota</taxon>
        <taxon>Actinomycetes</taxon>
        <taxon>Micrococcales</taxon>
        <taxon>Microbacteriaceae</taxon>
        <taxon>Diaminobutyricimonas</taxon>
    </lineage>
</organism>
<dbReference type="RefSeq" id="WP_100363046.1">
    <property type="nucleotide sequence ID" value="NZ_PGFF01000001.1"/>
</dbReference>
<dbReference type="EMBL" id="PGFF01000001">
    <property type="protein sequence ID" value="PJJ70648.1"/>
    <property type="molecule type" value="Genomic_DNA"/>
</dbReference>
<proteinExistence type="predicted"/>
<sequence>MTETTDTAIGTAAEPETFTSEERAAMKERAKEKIGEMSGGDRAISERFHALVIAAAPHLTPKTWYGMPAYAKDGKIVCFFQPAEKFKARYATIGFNDAARLDTGTVWPTSFAVTELAAADEEFFADLVRRAAG</sequence>
<evidence type="ECO:0000256" key="1">
    <source>
        <dbReference type="SAM" id="MobiDB-lite"/>
    </source>
</evidence>
<comment type="caution">
    <text evidence="2">The sequence shown here is derived from an EMBL/GenBank/DDBJ whole genome shotgun (WGS) entry which is preliminary data.</text>
</comment>
<protein>
    <submittedName>
        <fullName evidence="2">Uncharacterized protein YdhG (YjbR/CyaY superfamily)</fullName>
    </submittedName>
</protein>
<feature type="compositionally biased region" description="Basic and acidic residues" evidence="1">
    <location>
        <begin position="20"/>
        <end position="35"/>
    </location>
</feature>
<gene>
    <name evidence="2" type="ORF">CLV46_0170</name>
</gene>
<evidence type="ECO:0000313" key="3">
    <source>
        <dbReference type="Proteomes" id="UP000228758"/>
    </source>
</evidence>